<evidence type="ECO:0000256" key="5">
    <source>
        <dbReference type="ARBA" id="ARBA00022692"/>
    </source>
</evidence>
<protein>
    <submittedName>
        <fullName evidence="11">Peptide ABC transporter permease</fullName>
    </submittedName>
</protein>
<evidence type="ECO:0000256" key="3">
    <source>
        <dbReference type="ARBA" id="ARBA00022475"/>
    </source>
</evidence>
<dbReference type="NCBIfam" id="NF011691">
    <property type="entry name" value="PRK15111.1"/>
    <property type="match status" value="1"/>
</dbReference>
<feature type="transmembrane region" description="Helical" evidence="9">
    <location>
        <begin position="204"/>
        <end position="221"/>
    </location>
</feature>
<evidence type="ECO:0000259" key="10">
    <source>
        <dbReference type="PROSITE" id="PS50928"/>
    </source>
</evidence>
<name>A0A2D3T3N5_9ENTR</name>
<dbReference type="Gene3D" id="1.10.3720.10">
    <property type="entry name" value="MetI-like"/>
    <property type="match status" value="1"/>
</dbReference>
<reference evidence="13 14" key="1">
    <citation type="submission" date="2016-10" db="EMBL/GenBank/DDBJ databases">
        <authorList>
            <person name="Chevignon G."/>
        </authorList>
    </citation>
    <scope>NUCLEOTIDE SEQUENCE [LARGE SCALE GENOMIC DNA]</scope>
    <source>
        <strain evidence="14">A2C</strain>
        <strain evidence="13">ZA17</strain>
    </source>
</reference>
<dbReference type="RefSeq" id="WP_015874414.1">
    <property type="nucleotide sequence ID" value="NZ_CADIJH010000008.1"/>
</dbReference>
<feature type="transmembrane region" description="Helical" evidence="9">
    <location>
        <begin position="30"/>
        <end position="53"/>
    </location>
</feature>
<dbReference type="GO" id="GO:0055085">
    <property type="term" value="P:transmembrane transport"/>
    <property type="evidence" value="ECO:0007669"/>
    <property type="project" value="InterPro"/>
</dbReference>
<evidence type="ECO:0000313" key="11">
    <source>
        <dbReference type="EMBL" id="ATW30419.1"/>
    </source>
</evidence>
<keyword evidence="5 9" id="KW-0812">Transmembrane</keyword>
<evidence type="ECO:0000256" key="4">
    <source>
        <dbReference type="ARBA" id="ARBA00022519"/>
    </source>
</evidence>
<dbReference type="OMA" id="MFGLWCL"/>
<dbReference type="Proteomes" id="UP000229055">
    <property type="component" value="Chromosome"/>
</dbReference>
<reference evidence="13 14" key="2">
    <citation type="submission" date="2017-11" db="EMBL/GenBank/DDBJ databases">
        <title>PacBio sequencing of new strain of the secondary endosymbiont Candidatus Hamiltonella defensa.</title>
        <authorList>
            <person name="Strand M.R."/>
            <person name="Oliver K."/>
        </authorList>
    </citation>
    <scope>NUCLEOTIDE SEQUENCE [LARGE SCALE GENOMIC DNA]</scope>
    <source>
        <strain evidence="14">A2C</strain>
        <strain evidence="13">ZA17</strain>
    </source>
</reference>
<dbReference type="GO" id="GO:0005886">
    <property type="term" value="C:plasma membrane"/>
    <property type="evidence" value="ECO:0007669"/>
    <property type="project" value="UniProtKB-SubCell"/>
</dbReference>
<dbReference type="InterPro" id="IPR000515">
    <property type="entry name" value="MetI-like"/>
</dbReference>
<organism evidence="11 14">
    <name type="scientific">Candidatus Williamhamiltonella defendens</name>
    <dbReference type="NCBI Taxonomy" id="138072"/>
    <lineage>
        <taxon>Bacteria</taxon>
        <taxon>Pseudomonadati</taxon>
        <taxon>Pseudomonadota</taxon>
        <taxon>Gammaproteobacteria</taxon>
        <taxon>Enterobacterales</taxon>
        <taxon>Enterobacteriaceae</taxon>
        <taxon>aphid secondary symbionts</taxon>
        <taxon>Candidatus Williamhamiltonella</taxon>
    </lineage>
</organism>
<dbReference type="GeneID" id="66261641"/>
<dbReference type="InterPro" id="IPR025966">
    <property type="entry name" value="OppC_N"/>
</dbReference>
<dbReference type="InterPro" id="IPR050366">
    <property type="entry name" value="BP-dependent_transpt_permease"/>
</dbReference>
<dbReference type="Pfam" id="PF00528">
    <property type="entry name" value="BPD_transp_1"/>
    <property type="match status" value="1"/>
</dbReference>
<reference evidence="11" key="3">
    <citation type="journal article" date="2018" name="Genome Biol. Evol.">
        <title>Culture-Facilitated Comparative Genomics of the Facultative Symbiont Hamiltonella defensa.</title>
        <authorList>
            <person name="Chevignon G."/>
            <person name="Boyd B.M."/>
            <person name="Brandt J.W."/>
            <person name="Oliver K.M."/>
            <person name="Strand M.R."/>
        </authorList>
    </citation>
    <scope>NUCLEOTIDE SEQUENCE</scope>
    <source>
        <strain evidence="11">A2C</strain>
        <strain evidence="12">ZA17</strain>
    </source>
</reference>
<evidence type="ECO:0000256" key="8">
    <source>
        <dbReference type="ARBA" id="ARBA00024202"/>
    </source>
</evidence>
<accession>A0A2D3T3N5</accession>
<keyword evidence="3" id="KW-1003">Cell membrane</keyword>
<dbReference type="InterPro" id="IPR035906">
    <property type="entry name" value="MetI-like_sf"/>
</dbReference>
<feature type="transmembrane region" description="Helical" evidence="9">
    <location>
        <begin position="102"/>
        <end position="125"/>
    </location>
</feature>
<evidence type="ECO:0000256" key="2">
    <source>
        <dbReference type="ARBA" id="ARBA00022448"/>
    </source>
</evidence>
<feature type="domain" description="ABC transmembrane type-1" evidence="10">
    <location>
        <begin position="102"/>
        <end position="287"/>
    </location>
</feature>
<dbReference type="PANTHER" id="PTHR43386:SF5">
    <property type="entry name" value="PUTRESCINE EXPORT SYSTEM PERMEASE PROTEIN SAPC"/>
    <property type="match status" value="1"/>
</dbReference>
<proteinExistence type="inferred from homology"/>
<keyword evidence="6 9" id="KW-1133">Transmembrane helix</keyword>
<dbReference type="CDD" id="cd06261">
    <property type="entry name" value="TM_PBP2"/>
    <property type="match status" value="1"/>
</dbReference>
<feature type="transmembrane region" description="Helical" evidence="9">
    <location>
        <begin position="267"/>
        <end position="287"/>
    </location>
</feature>
<dbReference type="PANTHER" id="PTHR43386">
    <property type="entry name" value="OLIGOPEPTIDE TRANSPORT SYSTEM PERMEASE PROTEIN APPC"/>
    <property type="match status" value="1"/>
</dbReference>
<evidence type="ECO:0000313" key="14">
    <source>
        <dbReference type="Proteomes" id="UP000230008"/>
    </source>
</evidence>
<evidence type="ECO:0000313" key="13">
    <source>
        <dbReference type="Proteomes" id="UP000229055"/>
    </source>
</evidence>
<evidence type="ECO:0000256" key="6">
    <source>
        <dbReference type="ARBA" id="ARBA00022989"/>
    </source>
</evidence>
<sequence>MPFDSIENVYSEKKPPGILKTIWQIFHTDILSMTGFYGVLCLVLLCIFGHLIAPYSADLVFENQILLPPSWSHNGSVSFFLGTDDRGRDILSRLLSGAAMTFGSALLVTCIAALLSLLTGALGGMSRGFTAFIMKHIFDTLFALPSLLIALLIVALSAPSLFNATLAVFLAILPRMTRTVYHLIRDELDKEYVITVRLDGASKLYILFSIILPNISATLVMELTRSLSMAILDISALGFLNLGAPFSSSEWGAMLGSSIHLLRVAPWAVFLPGILISISILLVNIVGDGLYRAINKSVH</sequence>
<keyword evidence="2 9" id="KW-0813">Transport</keyword>
<dbReference type="EMBL" id="CP017613">
    <property type="protein sequence ID" value="ATW34439.1"/>
    <property type="molecule type" value="Genomic_DNA"/>
</dbReference>
<dbReference type="SUPFAM" id="SSF161098">
    <property type="entry name" value="MetI-like"/>
    <property type="match status" value="1"/>
</dbReference>
<evidence type="ECO:0000256" key="1">
    <source>
        <dbReference type="ARBA" id="ARBA00004429"/>
    </source>
</evidence>
<evidence type="ECO:0000313" key="12">
    <source>
        <dbReference type="EMBL" id="ATW34439.1"/>
    </source>
</evidence>
<evidence type="ECO:0000256" key="7">
    <source>
        <dbReference type="ARBA" id="ARBA00023136"/>
    </source>
</evidence>
<dbReference type="PROSITE" id="PS50928">
    <property type="entry name" value="ABC_TM1"/>
    <property type="match status" value="1"/>
</dbReference>
<keyword evidence="4" id="KW-0997">Cell inner membrane</keyword>
<dbReference type="AlphaFoldDB" id="A0A2D3T3N5"/>
<dbReference type="Proteomes" id="UP000230008">
    <property type="component" value="Chromosome"/>
</dbReference>
<dbReference type="Pfam" id="PF12911">
    <property type="entry name" value="OppC_N"/>
    <property type="match status" value="1"/>
</dbReference>
<evidence type="ECO:0000256" key="9">
    <source>
        <dbReference type="RuleBase" id="RU363032"/>
    </source>
</evidence>
<keyword evidence="7 9" id="KW-0472">Membrane</keyword>
<gene>
    <name evidence="11" type="ORF">BJP41_08905</name>
    <name evidence="12" type="ORF">BJP43_09425</name>
</gene>
<comment type="similarity">
    <text evidence="8">Belongs to the binding-protein-dependent transport system permease family. OppBC subfamily.</text>
</comment>
<comment type="subcellular location">
    <subcellularLocation>
        <location evidence="1">Cell inner membrane</location>
        <topology evidence="1">Multi-pass membrane protein</topology>
    </subcellularLocation>
    <subcellularLocation>
        <location evidence="9">Cell membrane</location>
        <topology evidence="9">Multi-pass membrane protein</topology>
    </subcellularLocation>
</comment>
<dbReference type="EMBL" id="CP017606">
    <property type="protein sequence ID" value="ATW30419.1"/>
    <property type="molecule type" value="Genomic_DNA"/>
</dbReference>